<comment type="caution">
    <text evidence="2">The sequence shown here is derived from an EMBL/GenBank/DDBJ whole genome shotgun (WGS) entry which is preliminary data.</text>
</comment>
<dbReference type="SUPFAM" id="SSF52980">
    <property type="entry name" value="Restriction endonuclease-like"/>
    <property type="match status" value="1"/>
</dbReference>
<gene>
    <name evidence="2" type="ORF">GCM10009809_28620</name>
</gene>
<organism evidence="2 3">
    <name type="scientific">Isoptericola hypogeus</name>
    <dbReference type="NCBI Taxonomy" id="300179"/>
    <lineage>
        <taxon>Bacteria</taxon>
        <taxon>Bacillati</taxon>
        <taxon>Actinomycetota</taxon>
        <taxon>Actinomycetes</taxon>
        <taxon>Micrococcales</taxon>
        <taxon>Promicromonosporaceae</taxon>
        <taxon>Isoptericola</taxon>
    </lineage>
</organism>
<protein>
    <submittedName>
        <fullName evidence="2">DUF559 domain-containing protein</fullName>
    </submittedName>
</protein>
<dbReference type="InterPro" id="IPR011335">
    <property type="entry name" value="Restrct_endonuc-II-like"/>
</dbReference>
<name>A0ABP4VQU7_9MICO</name>
<feature type="domain" description="DUF559" evidence="1">
    <location>
        <begin position="228"/>
        <end position="289"/>
    </location>
</feature>
<dbReference type="InterPro" id="IPR007569">
    <property type="entry name" value="DUF559"/>
</dbReference>
<reference evidence="3" key="1">
    <citation type="journal article" date="2019" name="Int. J. Syst. Evol. Microbiol.">
        <title>The Global Catalogue of Microorganisms (GCM) 10K type strain sequencing project: providing services to taxonomists for standard genome sequencing and annotation.</title>
        <authorList>
            <consortium name="The Broad Institute Genomics Platform"/>
            <consortium name="The Broad Institute Genome Sequencing Center for Infectious Disease"/>
            <person name="Wu L."/>
            <person name="Ma J."/>
        </authorList>
    </citation>
    <scope>NUCLEOTIDE SEQUENCE [LARGE SCALE GENOMIC DNA]</scope>
    <source>
        <strain evidence="3">JCM 15589</strain>
    </source>
</reference>
<dbReference type="Gene3D" id="3.40.960.10">
    <property type="entry name" value="VSR Endonuclease"/>
    <property type="match status" value="1"/>
</dbReference>
<evidence type="ECO:0000313" key="3">
    <source>
        <dbReference type="Proteomes" id="UP001501138"/>
    </source>
</evidence>
<keyword evidence="3" id="KW-1185">Reference proteome</keyword>
<dbReference type="Pfam" id="PF04480">
    <property type="entry name" value="DUF559"/>
    <property type="match status" value="1"/>
</dbReference>
<sequence length="306" mass="33732">MNAFDTPSSGPLTVPDALRAGLTRKQLRSTRRWRSPFHGVRVAAGTPDDLVSRCRALAPLLDDGVAFSHTTALRLLGVEIPWTVADDTRIHAVTSRVQDRPQRGGDDIVAHWSRQTFLETVELEGLLVTSPAQTFVHVGAGLLLPDDVVVLGDAMMRRKGPLVTPAELAGIAERTHKVKGIVRVREQVERMCPGTDSSTETRTRLALTAANLPCPEVNGVVTAPDGTYVKRVDMLYRALKVAIEYDGDQHRTDPAQWRDDVRRRRMLEALGWTVIVVVADDLRDPTELVARVRVAIRRARAASPLL</sequence>
<dbReference type="EMBL" id="BAAAPM010000005">
    <property type="protein sequence ID" value="GAA1731407.1"/>
    <property type="molecule type" value="Genomic_DNA"/>
</dbReference>
<accession>A0ABP4VQU7</accession>
<dbReference type="Proteomes" id="UP001501138">
    <property type="component" value="Unassembled WGS sequence"/>
</dbReference>
<proteinExistence type="predicted"/>
<evidence type="ECO:0000313" key="2">
    <source>
        <dbReference type="EMBL" id="GAA1731407.1"/>
    </source>
</evidence>
<evidence type="ECO:0000259" key="1">
    <source>
        <dbReference type="Pfam" id="PF04480"/>
    </source>
</evidence>